<feature type="domain" description="Capsular polysaccharide assembling protein CapF C-terminal" evidence="2">
    <location>
        <begin position="264"/>
        <end position="374"/>
    </location>
</feature>
<accession>A0ABR7V1X8</accession>
<dbReference type="CDD" id="cd07007">
    <property type="entry name" value="cupin_CapF-like_C"/>
    <property type="match status" value="1"/>
</dbReference>
<keyword evidence="4" id="KW-1185">Reference proteome</keyword>
<evidence type="ECO:0000259" key="2">
    <source>
        <dbReference type="Pfam" id="PF14667"/>
    </source>
</evidence>
<dbReference type="RefSeq" id="WP_188244290.1">
    <property type="nucleotide sequence ID" value="NZ_JABTCF010000008.1"/>
</dbReference>
<protein>
    <submittedName>
        <fullName evidence="3">SDR family oxidoreductase</fullName>
    </submittedName>
</protein>
<evidence type="ECO:0000313" key="4">
    <source>
        <dbReference type="Proteomes" id="UP001166021"/>
    </source>
</evidence>
<feature type="domain" description="NAD-dependent epimerase/dehydratase" evidence="1">
    <location>
        <begin position="7"/>
        <end position="197"/>
    </location>
</feature>
<gene>
    <name evidence="3" type="ORF">HPE56_13580</name>
</gene>
<evidence type="ECO:0000313" key="3">
    <source>
        <dbReference type="EMBL" id="MBD0778829.1"/>
    </source>
</evidence>
<dbReference type="Gene3D" id="2.60.120.10">
    <property type="entry name" value="Jelly Rolls"/>
    <property type="match status" value="1"/>
</dbReference>
<dbReference type="Pfam" id="PF14667">
    <property type="entry name" value="Polysacc_synt_C"/>
    <property type="match status" value="1"/>
</dbReference>
<dbReference type="Pfam" id="PF01370">
    <property type="entry name" value="Epimerase"/>
    <property type="match status" value="1"/>
</dbReference>
<dbReference type="Proteomes" id="UP001166021">
    <property type="component" value="Unassembled WGS sequence"/>
</dbReference>
<dbReference type="InterPro" id="IPR029303">
    <property type="entry name" value="CapF_C"/>
</dbReference>
<dbReference type="InterPro" id="IPR014710">
    <property type="entry name" value="RmlC-like_jellyroll"/>
</dbReference>
<dbReference type="PANTHER" id="PTHR43245:SF55">
    <property type="entry name" value="NAD(P)-BINDING DOMAIN-CONTAINING PROTEIN"/>
    <property type="match status" value="1"/>
</dbReference>
<dbReference type="PANTHER" id="PTHR43245">
    <property type="entry name" value="BIFUNCTIONAL POLYMYXIN RESISTANCE PROTEIN ARNA"/>
    <property type="match status" value="1"/>
</dbReference>
<dbReference type="InterPro" id="IPR050177">
    <property type="entry name" value="Lipid_A_modif_metabolic_enz"/>
</dbReference>
<reference evidence="3" key="1">
    <citation type="submission" date="2020-05" db="EMBL/GenBank/DDBJ databases">
        <title>The draft genome sequence of Maribacter sp. ANRC-HE7.</title>
        <authorList>
            <person name="Mu L."/>
        </authorList>
    </citation>
    <scope>NUCLEOTIDE SEQUENCE</scope>
    <source>
        <strain evidence="3">ANRC-HE7</strain>
    </source>
</reference>
<dbReference type="InterPro" id="IPR011051">
    <property type="entry name" value="RmlC_Cupin_sf"/>
</dbReference>
<comment type="caution">
    <text evidence="3">The sequence shown here is derived from an EMBL/GenBank/DDBJ whole genome shotgun (WGS) entry which is preliminary data.</text>
</comment>
<dbReference type="Gene3D" id="3.40.50.720">
    <property type="entry name" value="NAD(P)-binding Rossmann-like Domain"/>
    <property type="match status" value="1"/>
</dbReference>
<dbReference type="SUPFAM" id="SSF51182">
    <property type="entry name" value="RmlC-like cupins"/>
    <property type="match status" value="1"/>
</dbReference>
<dbReference type="InterPro" id="IPR001509">
    <property type="entry name" value="Epimerase_deHydtase"/>
</dbReference>
<sequence length="378" mass="42960">MKKKIGITGQAGFVGNHLYTTLSLDESVSLVPFERAFFTDSVKLEEFVAQCDVIVHLAAMNRHEDPKVIYDTNLELVSKLLQACTNQDVRPHILFSSSSQEERDNLYGKSKKEGKQLFMDWAAKNGGEFTSLTIPNVFGPFGKPNYNSVVATFCHKVARNEEPTIINDGEVGLIYINELVQIFIDAMNQKAKATNIGINSNKVDIAPTYTKKVSEILSLLFDYKKNYMENGVFPNLEDAFEKALFNTFRCYVPESHYPVKYTKHTDNRGSFVEIARTQTSGQFSYSTTVPGITRGNHFHTRKAERFAVISGKALIQLRKIGTDKVIDYYLDGNEPAYVDMPIWYTHNIKNIGEEELITLFWINEPYDPEDADTYFENV</sequence>
<organism evidence="3 4">
    <name type="scientific">Maribacter aquimaris</name>
    <dbReference type="NCBI Taxonomy" id="2737171"/>
    <lineage>
        <taxon>Bacteria</taxon>
        <taxon>Pseudomonadati</taxon>
        <taxon>Bacteroidota</taxon>
        <taxon>Flavobacteriia</taxon>
        <taxon>Flavobacteriales</taxon>
        <taxon>Flavobacteriaceae</taxon>
        <taxon>Maribacter</taxon>
    </lineage>
</organism>
<dbReference type="InterPro" id="IPR036291">
    <property type="entry name" value="NAD(P)-bd_dom_sf"/>
</dbReference>
<evidence type="ECO:0000259" key="1">
    <source>
        <dbReference type="Pfam" id="PF01370"/>
    </source>
</evidence>
<name>A0ABR7V1X8_9FLAO</name>
<proteinExistence type="predicted"/>
<dbReference type="SUPFAM" id="SSF51735">
    <property type="entry name" value="NAD(P)-binding Rossmann-fold domains"/>
    <property type="match status" value="1"/>
</dbReference>
<dbReference type="EMBL" id="JABTCF010000008">
    <property type="protein sequence ID" value="MBD0778829.1"/>
    <property type="molecule type" value="Genomic_DNA"/>
</dbReference>